<protein>
    <submittedName>
        <fullName evidence="2">Ferredoxin</fullName>
    </submittedName>
</protein>
<evidence type="ECO:0000259" key="1">
    <source>
        <dbReference type="PROSITE" id="PS51085"/>
    </source>
</evidence>
<accession>A0A1M4V2H1</accession>
<reference evidence="3" key="1">
    <citation type="submission" date="2016-11" db="EMBL/GenBank/DDBJ databases">
        <authorList>
            <person name="Varghese N."/>
            <person name="Submissions S."/>
        </authorList>
    </citation>
    <scope>NUCLEOTIDE SEQUENCE [LARGE SCALE GENOMIC DNA]</scope>
    <source>
        <strain evidence="3">DSM 19514</strain>
    </source>
</reference>
<sequence>MARVRFEPNGIELECSSEKTLLESLVEKGYQMCVGCRRGGCGICLVEVKSGEFELRPHAKELITQRSQTLACRAMPQSDAVVMLCEDNKFKRSGLYRWLERAGKAGTQV</sequence>
<dbReference type="Proteomes" id="UP000184295">
    <property type="component" value="Unassembled WGS sequence"/>
</dbReference>
<dbReference type="SUPFAM" id="SSF54292">
    <property type="entry name" value="2Fe-2S ferredoxin-like"/>
    <property type="match status" value="1"/>
</dbReference>
<dbReference type="InterPro" id="IPR001041">
    <property type="entry name" value="2Fe-2S_ferredoxin-type"/>
</dbReference>
<gene>
    <name evidence="2" type="ORF">SAMN02745225_01176</name>
</gene>
<evidence type="ECO:0000313" key="3">
    <source>
        <dbReference type="Proteomes" id="UP000184295"/>
    </source>
</evidence>
<dbReference type="InterPro" id="IPR012675">
    <property type="entry name" value="Beta-grasp_dom_sf"/>
</dbReference>
<dbReference type="Pfam" id="PF00111">
    <property type="entry name" value="Fer2"/>
    <property type="match status" value="1"/>
</dbReference>
<dbReference type="OrthoDB" id="4307358at2"/>
<dbReference type="InterPro" id="IPR006058">
    <property type="entry name" value="2Fe2S_fd_BS"/>
</dbReference>
<keyword evidence="3" id="KW-1185">Reference proteome</keyword>
<dbReference type="GO" id="GO:0051537">
    <property type="term" value="F:2 iron, 2 sulfur cluster binding"/>
    <property type="evidence" value="ECO:0007669"/>
    <property type="project" value="InterPro"/>
</dbReference>
<dbReference type="EMBL" id="FQUL01000013">
    <property type="protein sequence ID" value="SHE63194.1"/>
    <property type="molecule type" value="Genomic_DNA"/>
</dbReference>
<proteinExistence type="predicted"/>
<dbReference type="STRING" id="1121881.SAMN02745225_01176"/>
<organism evidence="2 3">
    <name type="scientific">Ferrithrix thermotolerans DSM 19514</name>
    <dbReference type="NCBI Taxonomy" id="1121881"/>
    <lineage>
        <taxon>Bacteria</taxon>
        <taxon>Bacillati</taxon>
        <taxon>Actinomycetota</taxon>
        <taxon>Acidimicrobiia</taxon>
        <taxon>Acidimicrobiales</taxon>
        <taxon>Acidimicrobiaceae</taxon>
        <taxon>Ferrithrix</taxon>
    </lineage>
</organism>
<dbReference type="RefSeq" id="WP_072789899.1">
    <property type="nucleotide sequence ID" value="NZ_FQUL01000013.1"/>
</dbReference>
<evidence type="ECO:0000313" key="2">
    <source>
        <dbReference type="EMBL" id="SHE63194.1"/>
    </source>
</evidence>
<name>A0A1M4V2H1_9ACTN</name>
<dbReference type="PROSITE" id="PS00197">
    <property type="entry name" value="2FE2S_FER_1"/>
    <property type="match status" value="1"/>
</dbReference>
<dbReference type="InterPro" id="IPR036010">
    <property type="entry name" value="2Fe-2S_ferredoxin-like_sf"/>
</dbReference>
<dbReference type="Gene3D" id="3.10.20.30">
    <property type="match status" value="1"/>
</dbReference>
<dbReference type="CDD" id="cd00207">
    <property type="entry name" value="fer2"/>
    <property type="match status" value="1"/>
</dbReference>
<feature type="domain" description="2Fe-2S ferredoxin-type" evidence="1">
    <location>
        <begin position="2"/>
        <end position="88"/>
    </location>
</feature>
<dbReference type="PROSITE" id="PS51085">
    <property type="entry name" value="2FE2S_FER_2"/>
    <property type="match status" value="1"/>
</dbReference>
<dbReference type="AlphaFoldDB" id="A0A1M4V2H1"/>